<feature type="region of interest" description="Disordered" evidence="1">
    <location>
        <begin position="1"/>
        <end position="39"/>
    </location>
</feature>
<feature type="compositionally biased region" description="Basic residues" evidence="1">
    <location>
        <begin position="1"/>
        <end position="10"/>
    </location>
</feature>
<evidence type="ECO:0000313" key="4">
    <source>
        <dbReference type="Proteomes" id="UP000704712"/>
    </source>
</evidence>
<sequence>MPPLKKKRRTSPLEHADDSSDDSEVLESTQPSSASKATDPSYVPLAVVPSIVGRTFASWPDFFSFWEQFERQHLVVYRTRDCQTTKGYNKSKINHPERQVPESFGYAFRKYVCTLGCKQKSRSTGKRAKRKERYRACKAMFRVAVIRASSGDFSSSSNWTITVTSENTCHNHVNTETLYTALKQCKDLLSESVLSMLDAFGQTNTDTKQIVSYVADTTGLPISTQQVRNLMNARLGHSSAEKRLNGVLSEFASTEGNECVLLQGEYDQTIGIVMQTKAQRDIFARWGDTLSLDWTHNCTNLGFYVGTLNATVATGRGVSVLDYLCLNQQKESLLAVLQWFKTKNPSWGRLESLIIDKDFTEWSTLREVFPQAAVSFFRAVVLYRNNTNNSATRFCFANFMHSVM</sequence>
<comment type="caution">
    <text evidence="3">The sequence shown here is derived from an EMBL/GenBank/DDBJ whole genome shotgun (WGS) entry which is preliminary data.</text>
</comment>
<feature type="compositionally biased region" description="Polar residues" evidence="1">
    <location>
        <begin position="26"/>
        <end position="38"/>
    </location>
</feature>
<accession>A0A8S9TPB8</accession>
<dbReference type="Proteomes" id="UP000704712">
    <property type="component" value="Unassembled WGS sequence"/>
</dbReference>
<dbReference type="PANTHER" id="PTHR31569:SF4">
    <property type="entry name" value="SWIM-TYPE DOMAIN-CONTAINING PROTEIN"/>
    <property type="match status" value="1"/>
</dbReference>
<dbReference type="PANTHER" id="PTHR31569">
    <property type="entry name" value="SWIM-TYPE DOMAIN-CONTAINING PROTEIN"/>
    <property type="match status" value="1"/>
</dbReference>
<organism evidence="3 4">
    <name type="scientific">Phytophthora infestans</name>
    <name type="common">Potato late blight agent</name>
    <name type="synonym">Botrytis infestans</name>
    <dbReference type="NCBI Taxonomy" id="4787"/>
    <lineage>
        <taxon>Eukaryota</taxon>
        <taxon>Sar</taxon>
        <taxon>Stramenopiles</taxon>
        <taxon>Oomycota</taxon>
        <taxon>Peronosporomycetes</taxon>
        <taxon>Peronosporales</taxon>
        <taxon>Peronosporaceae</taxon>
        <taxon>Phytophthora</taxon>
    </lineage>
</organism>
<dbReference type="InterPro" id="IPR052579">
    <property type="entry name" value="Zinc_finger_SWIM"/>
</dbReference>
<name>A0A8S9TPB8_PHYIN</name>
<proteinExistence type="predicted"/>
<dbReference type="AlphaFoldDB" id="A0A8S9TPB8"/>
<protein>
    <recommendedName>
        <fullName evidence="2">ZSWIM1/3 RNaseH-like domain-containing protein</fullName>
    </recommendedName>
</protein>
<evidence type="ECO:0000256" key="1">
    <source>
        <dbReference type="SAM" id="MobiDB-lite"/>
    </source>
</evidence>
<gene>
    <name evidence="3" type="ORF">GN958_ATG20511</name>
</gene>
<feature type="domain" description="ZSWIM1/3 RNaseH-like" evidence="2">
    <location>
        <begin position="251"/>
        <end position="374"/>
    </location>
</feature>
<reference evidence="3" key="1">
    <citation type="submission" date="2020-03" db="EMBL/GenBank/DDBJ databases">
        <title>Hybrid Assembly of Korean Phytophthora infestans isolates.</title>
        <authorList>
            <person name="Prokchorchik M."/>
            <person name="Lee Y."/>
            <person name="Seo J."/>
            <person name="Cho J.-H."/>
            <person name="Park Y.-E."/>
            <person name="Jang D.-C."/>
            <person name="Im J.-S."/>
            <person name="Choi J.-G."/>
            <person name="Park H.-J."/>
            <person name="Lee G.-B."/>
            <person name="Lee Y.-G."/>
            <person name="Hong S.-Y."/>
            <person name="Cho K."/>
            <person name="Sohn K.H."/>
        </authorList>
    </citation>
    <scope>NUCLEOTIDE SEQUENCE</scope>
    <source>
        <strain evidence="3">KR_2_A2</strain>
    </source>
</reference>
<dbReference type="InterPro" id="IPR048324">
    <property type="entry name" value="ZSWIM1-3_RNaseH-like"/>
</dbReference>
<evidence type="ECO:0000313" key="3">
    <source>
        <dbReference type="EMBL" id="KAF4130300.1"/>
    </source>
</evidence>
<evidence type="ECO:0000259" key="2">
    <source>
        <dbReference type="Pfam" id="PF21056"/>
    </source>
</evidence>
<dbReference type="EMBL" id="JAACNO010002861">
    <property type="protein sequence ID" value="KAF4130300.1"/>
    <property type="molecule type" value="Genomic_DNA"/>
</dbReference>
<dbReference type="Pfam" id="PF21056">
    <property type="entry name" value="ZSWIM1-3_RNaseH-like"/>
    <property type="match status" value="1"/>
</dbReference>